<accession>A0A4R1HZB8</accession>
<dbReference type="InterPro" id="IPR018376">
    <property type="entry name" value="Enoyl-CoA_hyd/isom_CS"/>
</dbReference>
<dbReference type="PANTHER" id="PTHR42964:SF1">
    <property type="entry name" value="POLYKETIDE BIOSYNTHESIS ENOYL-COA HYDRATASE PKSH-RELATED"/>
    <property type="match status" value="1"/>
</dbReference>
<dbReference type="PROSITE" id="PS00166">
    <property type="entry name" value="ENOYL_COA_HYDRATASE"/>
    <property type="match status" value="1"/>
</dbReference>
<evidence type="ECO:0000256" key="2">
    <source>
        <dbReference type="RuleBase" id="RU003707"/>
    </source>
</evidence>
<evidence type="ECO:0000256" key="1">
    <source>
        <dbReference type="ARBA" id="ARBA00005254"/>
    </source>
</evidence>
<dbReference type="PANTHER" id="PTHR42964">
    <property type="entry name" value="ENOYL-COA HYDRATASE"/>
    <property type="match status" value="1"/>
</dbReference>
<dbReference type="AlphaFoldDB" id="A0A4R1HZB8"/>
<dbReference type="EMBL" id="SMFZ01000002">
    <property type="protein sequence ID" value="TCK22952.1"/>
    <property type="molecule type" value="Genomic_DNA"/>
</dbReference>
<dbReference type="InterPro" id="IPR051683">
    <property type="entry name" value="Enoyl-CoA_Hydratase/Isomerase"/>
</dbReference>
<reference evidence="3 4" key="1">
    <citation type="submission" date="2019-03" db="EMBL/GenBank/DDBJ databases">
        <title>Sequencing the genomes of 1000 actinobacteria strains.</title>
        <authorList>
            <person name="Klenk H.-P."/>
        </authorList>
    </citation>
    <scope>NUCLEOTIDE SEQUENCE [LARGE SCALE GENOMIC DNA]</scope>
    <source>
        <strain evidence="3 4">DSM 44969</strain>
    </source>
</reference>
<dbReference type="Gene3D" id="6.10.250.2850">
    <property type="match status" value="1"/>
</dbReference>
<protein>
    <submittedName>
        <fullName evidence="3">Vanillin synthase /trans-feruloyl-CoA hydratase</fullName>
    </submittedName>
</protein>
<dbReference type="OrthoDB" id="9775794at2"/>
<gene>
    <name evidence="3" type="ORF">EV378_6963</name>
</gene>
<sequence length="275" mass="30686">MPGEFTTVRIDVDPDGIGWLYFARPEKRNAMSPTLNREMIEALDLLEADDAVRCVVLTGDGDAWSAGMDLKEYFREVDDAPPHVEVRARRESAEWQWRRLIHFPKPTIAMVNGWCFGGAFTPLVCCDLAIADEDATFGLSEVNWGIPPGGLVSRALAETLPSRDALWFVMTGETFDGRRASEMRLVNEAVPTSRLRERTTEVARKLAGMNTHVLRAAKVGVKKVRQMSWDTAEDYLYAKLDAATGHDPEQGKQQGLGQFLDDRTLRPGLGAYERG</sequence>
<keyword evidence="4" id="KW-1185">Reference proteome</keyword>
<dbReference type="GO" id="GO:0008300">
    <property type="term" value="P:isoprenoid catabolic process"/>
    <property type="evidence" value="ECO:0007669"/>
    <property type="project" value="TreeGrafter"/>
</dbReference>
<dbReference type="SUPFAM" id="SSF52096">
    <property type="entry name" value="ClpP/crotonase"/>
    <property type="match status" value="1"/>
</dbReference>
<proteinExistence type="inferred from homology"/>
<organism evidence="3 4">
    <name type="scientific">Pseudonocardia endophytica</name>
    <dbReference type="NCBI Taxonomy" id="401976"/>
    <lineage>
        <taxon>Bacteria</taxon>
        <taxon>Bacillati</taxon>
        <taxon>Actinomycetota</taxon>
        <taxon>Actinomycetes</taxon>
        <taxon>Pseudonocardiales</taxon>
        <taxon>Pseudonocardiaceae</taxon>
        <taxon>Pseudonocardia</taxon>
    </lineage>
</organism>
<dbReference type="CDD" id="cd06558">
    <property type="entry name" value="crotonase-like"/>
    <property type="match status" value="1"/>
</dbReference>
<dbReference type="NCBIfam" id="NF006588">
    <property type="entry name" value="PRK09120.1"/>
    <property type="match status" value="1"/>
</dbReference>
<dbReference type="InterPro" id="IPR029045">
    <property type="entry name" value="ClpP/crotonase-like_dom_sf"/>
</dbReference>
<dbReference type="InterPro" id="IPR001753">
    <property type="entry name" value="Enoyl-CoA_hydra/iso"/>
</dbReference>
<comment type="similarity">
    <text evidence="1 2">Belongs to the enoyl-CoA hydratase/isomerase family.</text>
</comment>
<dbReference type="Gene3D" id="3.90.226.10">
    <property type="entry name" value="2-enoyl-CoA Hydratase, Chain A, domain 1"/>
    <property type="match status" value="1"/>
</dbReference>
<dbReference type="Pfam" id="PF00378">
    <property type="entry name" value="ECH_1"/>
    <property type="match status" value="1"/>
</dbReference>
<name>A0A4R1HZB8_PSEEN</name>
<dbReference type="GO" id="GO:0003824">
    <property type="term" value="F:catalytic activity"/>
    <property type="evidence" value="ECO:0007669"/>
    <property type="project" value="InterPro"/>
</dbReference>
<dbReference type="Proteomes" id="UP000295560">
    <property type="component" value="Unassembled WGS sequence"/>
</dbReference>
<evidence type="ECO:0000313" key="3">
    <source>
        <dbReference type="EMBL" id="TCK22952.1"/>
    </source>
</evidence>
<dbReference type="RefSeq" id="WP_132432156.1">
    <property type="nucleotide sequence ID" value="NZ_SMFZ01000002.1"/>
</dbReference>
<comment type="caution">
    <text evidence="3">The sequence shown here is derived from an EMBL/GenBank/DDBJ whole genome shotgun (WGS) entry which is preliminary data.</text>
</comment>
<evidence type="ECO:0000313" key="4">
    <source>
        <dbReference type="Proteomes" id="UP000295560"/>
    </source>
</evidence>